<dbReference type="AlphaFoldDB" id="A0A7J7CFT1"/>
<dbReference type="EMBL" id="JAAARO010000017">
    <property type="protein sequence ID" value="KAF5732596.1"/>
    <property type="molecule type" value="Genomic_DNA"/>
</dbReference>
<evidence type="ECO:0008006" key="6">
    <source>
        <dbReference type="Google" id="ProtNLM"/>
    </source>
</evidence>
<evidence type="ECO:0000256" key="1">
    <source>
        <dbReference type="ARBA" id="ARBA00007626"/>
    </source>
</evidence>
<comment type="caution">
    <text evidence="4">The sequence shown here is derived from an EMBL/GenBank/DDBJ whole genome shotgun (WGS) entry which is preliminary data.</text>
</comment>
<keyword evidence="2" id="KW-0677">Repeat</keyword>
<name>A0A7J7CFT1_TRIWF</name>
<keyword evidence="5" id="KW-1185">Reference proteome</keyword>
<sequence length="182" mass="19797">MQSIGYHADCGTCNYLISSLCAMDQLVEAVNVLKGMAGAGCVPDLESYGTVIGAMSVARKTAEAVEMLKQMVVKVGLTPRQGIVFKVAAALRANREIWTAVKMIEFLETEGYSVGFETHESVLEGCLECKEYLLAGKVVMGMTDKGFIPYIKVRQKVVEGLINSGEWKLACTVRERFAELGS</sequence>
<evidence type="ECO:0000313" key="5">
    <source>
        <dbReference type="Proteomes" id="UP000593562"/>
    </source>
</evidence>
<dbReference type="Gene3D" id="1.25.40.10">
    <property type="entry name" value="Tetratricopeptide repeat domain"/>
    <property type="match status" value="1"/>
</dbReference>
<accession>A0A7J7CFT1</accession>
<dbReference type="InterPro" id="IPR050667">
    <property type="entry name" value="PPR-containing_protein"/>
</dbReference>
<dbReference type="PANTHER" id="PTHR47939">
    <property type="entry name" value="MEMBRANE-ASSOCIATED SALT-INDUCIBLE PROTEIN-LIKE"/>
    <property type="match status" value="1"/>
</dbReference>
<evidence type="ECO:0000313" key="4">
    <source>
        <dbReference type="EMBL" id="KAF5732596.1"/>
    </source>
</evidence>
<dbReference type="NCBIfam" id="TIGR00756">
    <property type="entry name" value="PPR"/>
    <property type="match status" value="2"/>
</dbReference>
<feature type="repeat" description="PPR" evidence="3">
    <location>
        <begin position="9"/>
        <end position="43"/>
    </location>
</feature>
<reference evidence="4 5" key="1">
    <citation type="journal article" date="2020" name="Nat. Commun.">
        <title>Genome of Tripterygium wilfordii and identification of cytochrome P450 involved in triptolide biosynthesis.</title>
        <authorList>
            <person name="Tu L."/>
            <person name="Su P."/>
            <person name="Zhang Z."/>
            <person name="Gao L."/>
            <person name="Wang J."/>
            <person name="Hu T."/>
            <person name="Zhou J."/>
            <person name="Zhang Y."/>
            <person name="Zhao Y."/>
            <person name="Liu Y."/>
            <person name="Song Y."/>
            <person name="Tong Y."/>
            <person name="Lu Y."/>
            <person name="Yang J."/>
            <person name="Xu C."/>
            <person name="Jia M."/>
            <person name="Peters R.J."/>
            <person name="Huang L."/>
            <person name="Gao W."/>
        </authorList>
    </citation>
    <scope>NUCLEOTIDE SEQUENCE [LARGE SCALE GENOMIC DNA]</scope>
    <source>
        <strain evidence="5">cv. XIE 37</strain>
        <tissue evidence="4">Leaf</tissue>
    </source>
</reference>
<organism evidence="4 5">
    <name type="scientific">Tripterygium wilfordii</name>
    <name type="common">Thunder God vine</name>
    <dbReference type="NCBI Taxonomy" id="458696"/>
    <lineage>
        <taxon>Eukaryota</taxon>
        <taxon>Viridiplantae</taxon>
        <taxon>Streptophyta</taxon>
        <taxon>Embryophyta</taxon>
        <taxon>Tracheophyta</taxon>
        <taxon>Spermatophyta</taxon>
        <taxon>Magnoliopsida</taxon>
        <taxon>eudicotyledons</taxon>
        <taxon>Gunneridae</taxon>
        <taxon>Pentapetalae</taxon>
        <taxon>rosids</taxon>
        <taxon>fabids</taxon>
        <taxon>Celastrales</taxon>
        <taxon>Celastraceae</taxon>
        <taxon>Tripterygium</taxon>
    </lineage>
</organism>
<dbReference type="InParanoid" id="A0A7J7CFT1"/>
<gene>
    <name evidence="4" type="ORF">HS088_TW17G00126</name>
</gene>
<dbReference type="PANTHER" id="PTHR47939:SF13">
    <property type="entry name" value="OS03G0201400 PROTEIN"/>
    <property type="match status" value="1"/>
</dbReference>
<dbReference type="InterPro" id="IPR002885">
    <property type="entry name" value="PPR_rpt"/>
</dbReference>
<dbReference type="InterPro" id="IPR011990">
    <property type="entry name" value="TPR-like_helical_dom_sf"/>
</dbReference>
<dbReference type="PROSITE" id="PS51375">
    <property type="entry name" value="PPR"/>
    <property type="match status" value="1"/>
</dbReference>
<dbReference type="Proteomes" id="UP000593562">
    <property type="component" value="Unassembled WGS sequence"/>
</dbReference>
<comment type="similarity">
    <text evidence="1">Belongs to the PPR family. P subfamily.</text>
</comment>
<evidence type="ECO:0000256" key="2">
    <source>
        <dbReference type="ARBA" id="ARBA00022737"/>
    </source>
</evidence>
<protein>
    <recommendedName>
        <fullName evidence="6">Pentatricopeptide repeat-containing protein</fullName>
    </recommendedName>
</protein>
<dbReference type="FunCoup" id="A0A7J7CFT1">
    <property type="interactions" value="591"/>
</dbReference>
<proteinExistence type="inferred from homology"/>
<dbReference type="Pfam" id="PF01535">
    <property type="entry name" value="PPR"/>
    <property type="match status" value="2"/>
</dbReference>
<evidence type="ECO:0000256" key="3">
    <source>
        <dbReference type="PROSITE-ProRule" id="PRU00708"/>
    </source>
</evidence>